<protein>
    <submittedName>
        <fullName evidence="2">XRE family transcriptional regulator</fullName>
    </submittedName>
</protein>
<dbReference type="AlphaFoldDB" id="A0A428W7S3"/>
<sequence>MSHELCREVTPMVESSRSALKRWIGVELKRLRQRAEYERADVAERLGKTAAWPGHVEVGRNLPSAADLEVLLTWYGHADRIQFFRTLLSRAKKGKDWWIGFSDVTPEWFTMYLGLESIARQLSGYDAMVVHGLFQLPEYAEAIIREVNPTLPDAEVNRRVELRMARHEVLTHRTDLEPLQVWRVIDEAALRRVVGGPAVMRRQLERLIKLAELSNVTVQVLPAAAGGHPGIEGAFTIMDYPAEFEDDPGTVWFESRIRGTFIEDPAEIAIYRDDLTRIQVNKALKPDQSIALIKQVAKEITR</sequence>
<name>A0A428W7S3_AMYBA</name>
<dbReference type="EMBL" id="QHHU01000047">
    <property type="protein sequence ID" value="RSM39171.1"/>
    <property type="molecule type" value="Genomic_DNA"/>
</dbReference>
<evidence type="ECO:0000259" key="1">
    <source>
        <dbReference type="Pfam" id="PF19054"/>
    </source>
</evidence>
<proteinExistence type="predicted"/>
<evidence type="ECO:0000313" key="3">
    <source>
        <dbReference type="Proteomes" id="UP000286716"/>
    </source>
</evidence>
<organism evidence="2 3">
    <name type="scientific">Amycolatopsis balhimycina DSM 5908</name>
    <dbReference type="NCBI Taxonomy" id="1081091"/>
    <lineage>
        <taxon>Bacteria</taxon>
        <taxon>Bacillati</taxon>
        <taxon>Actinomycetota</taxon>
        <taxon>Actinomycetes</taxon>
        <taxon>Pseudonocardiales</taxon>
        <taxon>Pseudonocardiaceae</taxon>
        <taxon>Amycolatopsis</taxon>
    </lineage>
</organism>
<reference evidence="2 3" key="1">
    <citation type="submission" date="2018-05" db="EMBL/GenBank/DDBJ databases">
        <title>Evolution of GPA BGCs.</title>
        <authorList>
            <person name="Waglechner N."/>
            <person name="Wright G.D."/>
        </authorList>
    </citation>
    <scope>NUCLEOTIDE SEQUENCE [LARGE SCALE GENOMIC DNA]</scope>
    <source>
        <strain evidence="2 3">DSM 5908</strain>
    </source>
</reference>
<dbReference type="SUPFAM" id="SSF47413">
    <property type="entry name" value="lambda repressor-like DNA-binding domains"/>
    <property type="match status" value="1"/>
</dbReference>
<dbReference type="InterPro" id="IPR010982">
    <property type="entry name" value="Lambda_DNA-bd_dom_sf"/>
</dbReference>
<keyword evidence="3" id="KW-1185">Reference proteome</keyword>
<feature type="domain" description="DUF5753" evidence="1">
    <location>
        <begin position="112"/>
        <end position="295"/>
    </location>
</feature>
<dbReference type="GO" id="GO:0003677">
    <property type="term" value="F:DNA binding"/>
    <property type="evidence" value="ECO:0007669"/>
    <property type="project" value="InterPro"/>
</dbReference>
<dbReference type="OrthoDB" id="4285266at2"/>
<gene>
    <name evidence="2" type="ORF">DMA12_30590</name>
</gene>
<accession>A0A428W7S3</accession>
<dbReference type="Proteomes" id="UP000286716">
    <property type="component" value="Unassembled WGS sequence"/>
</dbReference>
<dbReference type="Pfam" id="PF13560">
    <property type="entry name" value="HTH_31"/>
    <property type="match status" value="1"/>
</dbReference>
<dbReference type="InterPro" id="IPR043917">
    <property type="entry name" value="DUF5753"/>
</dbReference>
<dbReference type="Pfam" id="PF19054">
    <property type="entry name" value="DUF5753"/>
    <property type="match status" value="1"/>
</dbReference>
<evidence type="ECO:0000313" key="2">
    <source>
        <dbReference type="EMBL" id="RSM39171.1"/>
    </source>
</evidence>
<comment type="caution">
    <text evidence="2">The sequence shown here is derived from an EMBL/GenBank/DDBJ whole genome shotgun (WGS) entry which is preliminary data.</text>
</comment>